<feature type="domain" description="BTB" evidence="1">
    <location>
        <begin position="47"/>
        <end position="144"/>
    </location>
</feature>
<dbReference type="AlphaFoldDB" id="A0A8R1XZL4"/>
<name>A0A8R1XZL4_ONCVO</name>
<reference evidence="2" key="2">
    <citation type="submission" date="2022-06" db="UniProtKB">
        <authorList>
            <consortium name="EnsemblMetazoa"/>
        </authorList>
    </citation>
    <scope>IDENTIFICATION</scope>
</reference>
<dbReference type="SMART" id="SM00225">
    <property type="entry name" value="BTB"/>
    <property type="match status" value="1"/>
</dbReference>
<keyword evidence="3" id="KW-1185">Reference proteome</keyword>
<organism evidence="2 3">
    <name type="scientific">Onchocerca volvulus</name>
    <dbReference type="NCBI Taxonomy" id="6282"/>
    <lineage>
        <taxon>Eukaryota</taxon>
        <taxon>Metazoa</taxon>
        <taxon>Ecdysozoa</taxon>
        <taxon>Nematoda</taxon>
        <taxon>Chromadorea</taxon>
        <taxon>Rhabditida</taxon>
        <taxon>Spirurina</taxon>
        <taxon>Spiruromorpha</taxon>
        <taxon>Filarioidea</taxon>
        <taxon>Onchocercidae</taxon>
        <taxon>Onchocerca</taxon>
    </lineage>
</organism>
<sequence length="219" mass="24957">MKENNFLRVIGLVDQIAMYSLTNSTHSTMTTVAKCAYDDFSAPTSLRSARVIVEGRSVYVNPGWLAEFSNFFVMVFFGKNAGQDLTLDDEVSYEHFIELLRVVCYCPTRKPITVSNVVVVLKMADYFGMKPVIEKCEEVIIKQASTLESIKLFQIACAVAEHDRYSPTMTLLIDKLSSMKREELSKLRFSQVPGDVVADVFAAKMKRREMKRKKWCCFL</sequence>
<dbReference type="InterPro" id="IPR011333">
    <property type="entry name" value="SKP1/BTB/POZ_sf"/>
</dbReference>
<protein>
    <submittedName>
        <fullName evidence="2">BTB domain-containing protein</fullName>
    </submittedName>
</protein>
<dbReference type="InterPro" id="IPR000210">
    <property type="entry name" value="BTB/POZ_dom"/>
</dbReference>
<dbReference type="PANTHER" id="PTHR22744">
    <property type="entry name" value="HELIX LOOP HELIX PROTEIN 21-RELATED"/>
    <property type="match status" value="1"/>
</dbReference>
<evidence type="ECO:0000313" key="3">
    <source>
        <dbReference type="Proteomes" id="UP000024404"/>
    </source>
</evidence>
<evidence type="ECO:0000313" key="2">
    <source>
        <dbReference type="EnsemblMetazoa" id="OVOC7668.1"/>
    </source>
</evidence>
<dbReference type="EMBL" id="CMVM020000227">
    <property type="status" value="NOT_ANNOTATED_CDS"/>
    <property type="molecule type" value="Genomic_DNA"/>
</dbReference>
<dbReference type="GO" id="GO:0090543">
    <property type="term" value="C:Flemming body"/>
    <property type="evidence" value="ECO:0007669"/>
    <property type="project" value="EnsemblMetazoa"/>
</dbReference>
<dbReference type="PANTHER" id="PTHR22744:SF14">
    <property type="entry name" value="BTB DOMAIN-CONTAINING PROTEIN-RELATED"/>
    <property type="match status" value="1"/>
</dbReference>
<evidence type="ECO:0000259" key="1">
    <source>
        <dbReference type="SMART" id="SM00225"/>
    </source>
</evidence>
<dbReference type="Pfam" id="PF00651">
    <property type="entry name" value="BTB"/>
    <property type="match status" value="1"/>
</dbReference>
<dbReference type="Proteomes" id="UP000024404">
    <property type="component" value="Unassembled WGS sequence"/>
</dbReference>
<dbReference type="OMA" id="ARCEQFV"/>
<dbReference type="SUPFAM" id="SSF54695">
    <property type="entry name" value="POZ domain"/>
    <property type="match status" value="1"/>
</dbReference>
<proteinExistence type="predicted"/>
<dbReference type="Gene3D" id="3.30.710.10">
    <property type="entry name" value="Potassium Channel Kv1.1, Chain A"/>
    <property type="match status" value="1"/>
</dbReference>
<dbReference type="GO" id="GO:0043063">
    <property type="term" value="P:intercellular bridge organization"/>
    <property type="evidence" value="ECO:0007669"/>
    <property type="project" value="EnsemblMetazoa"/>
</dbReference>
<accession>A0A8R1XZL4</accession>
<dbReference type="EnsemblMetazoa" id="OVOC7668.1">
    <property type="protein sequence ID" value="OVOC7668.1"/>
    <property type="gene ID" value="WBGene00244477"/>
</dbReference>
<reference evidence="3" key="1">
    <citation type="submission" date="2013-10" db="EMBL/GenBank/DDBJ databases">
        <title>Genome sequencing of Onchocerca volvulus.</title>
        <authorList>
            <person name="Cotton J."/>
            <person name="Tsai J."/>
            <person name="Stanley E."/>
            <person name="Tracey A."/>
            <person name="Holroyd N."/>
            <person name="Lustigman S."/>
            <person name="Berriman M."/>
        </authorList>
    </citation>
    <scope>NUCLEOTIDE SEQUENCE</scope>
</reference>